<reference evidence="2" key="1">
    <citation type="journal article" date="2023" name="G3 (Bethesda)">
        <title>A reference genome for the long-term kleptoplast-retaining sea slug Elysia crispata morphotype clarki.</title>
        <authorList>
            <person name="Eastman K.E."/>
            <person name="Pendleton A.L."/>
            <person name="Shaikh M.A."/>
            <person name="Suttiyut T."/>
            <person name="Ogas R."/>
            <person name="Tomko P."/>
            <person name="Gavelis G."/>
            <person name="Widhalm J.R."/>
            <person name="Wisecaver J.H."/>
        </authorList>
    </citation>
    <scope>NUCLEOTIDE SEQUENCE</scope>
    <source>
        <strain evidence="2">ECLA1</strain>
    </source>
</reference>
<dbReference type="Proteomes" id="UP001283361">
    <property type="component" value="Unassembled WGS sequence"/>
</dbReference>
<feature type="transmembrane region" description="Helical" evidence="1">
    <location>
        <begin position="12"/>
        <end position="31"/>
    </location>
</feature>
<keyword evidence="1" id="KW-0812">Transmembrane</keyword>
<organism evidence="2 3">
    <name type="scientific">Elysia crispata</name>
    <name type="common">lettuce slug</name>
    <dbReference type="NCBI Taxonomy" id="231223"/>
    <lineage>
        <taxon>Eukaryota</taxon>
        <taxon>Metazoa</taxon>
        <taxon>Spiralia</taxon>
        <taxon>Lophotrochozoa</taxon>
        <taxon>Mollusca</taxon>
        <taxon>Gastropoda</taxon>
        <taxon>Heterobranchia</taxon>
        <taxon>Euthyneura</taxon>
        <taxon>Panpulmonata</taxon>
        <taxon>Sacoglossa</taxon>
        <taxon>Placobranchoidea</taxon>
        <taxon>Plakobranchidae</taxon>
        <taxon>Elysia</taxon>
    </lineage>
</organism>
<dbReference type="EMBL" id="JAWDGP010007897">
    <property type="protein sequence ID" value="KAK3701152.1"/>
    <property type="molecule type" value="Genomic_DNA"/>
</dbReference>
<evidence type="ECO:0000256" key="1">
    <source>
        <dbReference type="SAM" id="Phobius"/>
    </source>
</evidence>
<name>A0AAE0XPP0_9GAST</name>
<proteinExistence type="predicted"/>
<evidence type="ECO:0000313" key="2">
    <source>
        <dbReference type="EMBL" id="KAK3701152.1"/>
    </source>
</evidence>
<dbReference type="AlphaFoldDB" id="A0AAE0XPP0"/>
<keyword evidence="3" id="KW-1185">Reference proteome</keyword>
<gene>
    <name evidence="2" type="ORF">RRG08_029624</name>
</gene>
<accession>A0AAE0XPP0</accession>
<keyword evidence="1" id="KW-0472">Membrane</keyword>
<keyword evidence="1" id="KW-1133">Transmembrane helix</keyword>
<comment type="caution">
    <text evidence="2">The sequence shown here is derived from an EMBL/GenBank/DDBJ whole genome shotgun (WGS) entry which is preliminary data.</text>
</comment>
<evidence type="ECO:0000313" key="3">
    <source>
        <dbReference type="Proteomes" id="UP001283361"/>
    </source>
</evidence>
<protein>
    <submittedName>
        <fullName evidence="2">Uncharacterized protein</fullName>
    </submittedName>
</protein>
<sequence>MEPRSLLHRSSLGLLVVVLIITSNGCCVAWFTGNTDINKKLTNIASKVDAIDTKLTSGQDQHSLLTKIDKKLKNLDIKMDDLARIITRGPIYSRERIHFEEFGPNKEKEDSFYYNCVNLISVERYPVKDGNRFTVKFTKNTEDVFFHLQDLLYRSKITESIEEGDNGVWSVSFTYPVFTRPKRRTWMSIKDSVDLEDSYLYSRNAVSLELDNSDFTPSFQLMGDLPEIHVYPSRAIVYEPGQDFNVAFFVPFSNLRWHDCYLFKSFHGINVTSGKASIYNSELLHELKKPNTELIKEGRSLTVLTSSSTVSGFLLFSFGVEIRGPLVKDIQVFRTITVRPSNQSGVLPAGFFDFFHRPYLRLSQNGKEVYKCEAGRKCTITCLVVGDSITDIEVLKVLPGGRKEAVPSATSNDLDFKHLKGIEWEFQAEEDSGDDKGITTFQCSASDMSRGKEISKFIDVLVVVYPGIDEESSSITVRDDPVHSNIKILTLICVFYGRPLPEVGFVSGTSPIFSFNSSEPDNIVNTGKSRAVATKTVTVDLDDTSDGYGFYENDLEPNCQFYSRHQEEYVMHFFEFPDIGLHRKGDREFM</sequence>